<accession>W9QK88</accession>
<dbReference type="eggNOG" id="KOG4658">
    <property type="taxonomic scope" value="Eukaryota"/>
</dbReference>
<dbReference type="InterPro" id="IPR036388">
    <property type="entry name" value="WH-like_DNA-bd_sf"/>
</dbReference>
<keyword evidence="1" id="KW-0677">Repeat</keyword>
<dbReference type="GO" id="GO:0098542">
    <property type="term" value="P:defense response to other organism"/>
    <property type="evidence" value="ECO:0007669"/>
    <property type="project" value="TreeGrafter"/>
</dbReference>
<dbReference type="Gene3D" id="1.10.10.10">
    <property type="entry name" value="Winged helix-like DNA-binding domain superfamily/Winged helix DNA-binding domain"/>
    <property type="match status" value="1"/>
</dbReference>
<dbReference type="AlphaFoldDB" id="W9QK88"/>
<dbReference type="EMBL" id="KE343428">
    <property type="protein sequence ID" value="EXB29017.1"/>
    <property type="molecule type" value="Genomic_DNA"/>
</dbReference>
<dbReference type="InterPro" id="IPR044974">
    <property type="entry name" value="Disease_R_plants"/>
</dbReference>
<dbReference type="Pfam" id="PF23559">
    <property type="entry name" value="WHD_DRP"/>
    <property type="match status" value="1"/>
</dbReference>
<evidence type="ECO:0000313" key="4">
    <source>
        <dbReference type="Proteomes" id="UP000030645"/>
    </source>
</evidence>
<dbReference type="PANTHER" id="PTHR23155:SF1185">
    <property type="entry name" value="DISEASE RESISTANCE RPP8-LIKE PROTEIN 3-RELATED"/>
    <property type="match status" value="1"/>
</dbReference>
<feature type="domain" description="Disease resistance protein winged helix" evidence="2">
    <location>
        <begin position="53"/>
        <end position="113"/>
    </location>
</feature>
<sequence>MLAYCGGLALAITVFGGVLWNKQTIRERETLHKNIKIVLRKGKINEKEDSFLDFKIRAKESCREWMAEGFVSNEDAACKCWSELVERCIAQVAEWGSTGRIKTCRIHDLMRDFCVSKAQEGNFLQSIDLRNQHEAIDSSSVNMTTYLMPTYKVRRLAIYFDYYSCVDELLSLIRKKDTSLRSLLCFNPKSDKSTYEKMVCSRKGFPKLESLSINYLEYLEEWKVEEGALLCLSLLHIRKRRKLRTIPDGLRYVITLKEIVFQSMPKKFKERISTKFSICLPSYLSVLWISSIIQLPSTLMICRNVFITAIFMERLVAVISLSFAL</sequence>
<dbReference type="PANTHER" id="PTHR23155">
    <property type="entry name" value="DISEASE RESISTANCE PROTEIN RP"/>
    <property type="match status" value="1"/>
</dbReference>
<protein>
    <recommendedName>
        <fullName evidence="2">Disease resistance protein winged helix domain-containing protein</fullName>
    </recommendedName>
</protein>
<gene>
    <name evidence="3" type="ORF">L484_018434</name>
</gene>
<dbReference type="InterPro" id="IPR058922">
    <property type="entry name" value="WHD_DRP"/>
</dbReference>
<evidence type="ECO:0000259" key="2">
    <source>
        <dbReference type="Pfam" id="PF23559"/>
    </source>
</evidence>
<reference evidence="4" key="1">
    <citation type="submission" date="2013-01" db="EMBL/GenBank/DDBJ databases">
        <title>Draft Genome Sequence of a Mulberry Tree, Morus notabilis C.K. Schneid.</title>
        <authorList>
            <person name="He N."/>
            <person name="Zhao S."/>
        </authorList>
    </citation>
    <scope>NUCLEOTIDE SEQUENCE</scope>
</reference>
<proteinExistence type="predicted"/>
<evidence type="ECO:0000256" key="1">
    <source>
        <dbReference type="ARBA" id="ARBA00022737"/>
    </source>
</evidence>
<evidence type="ECO:0000313" key="3">
    <source>
        <dbReference type="EMBL" id="EXB29017.1"/>
    </source>
</evidence>
<dbReference type="Proteomes" id="UP000030645">
    <property type="component" value="Unassembled WGS sequence"/>
</dbReference>
<name>W9QK88_9ROSA</name>
<dbReference type="STRING" id="981085.W9QK88"/>
<organism evidence="3 4">
    <name type="scientific">Morus notabilis</name>
    <dbReference type="NCBI Taxonomy" id="981085"/>
    <lineage>
        <taxon>Eukaryota</taxon>
        <taxon>Viridiplantae</taxon>
        <taxon>Streptophyta</taxon>
        <taxon>Embryophyta</taxon>
        <taxon>Tracheophyta</taxon>
        <taxon>Spermatophyta</taxon>
        <taxon>Magnoliopsida</taxon>
        <taxon>eudicotyledons</taxon>
        <taxon>Gunneridae</taxon>
        <taxon>Pentapetalae</taxon>
        <taxon>rosids</taxon>
        <taxon>fabids</taxon>
        <taxon>Rosales</taxon>
        <taxon>Moraceae</taxon>
        <taxon>Moreae</taxon>
        <taxon>Morus</taxon>
    </lineage>
</organism>
<keyword evidence="4" id="KW-1185">Reference proteome</keyword>